<feature type="transmembrane region" description="Helical" evidence="5">
    <location>
        <begin position="345"/>
        <end position="361"/>
    </location>
</feature>
<keyword evidence="8" id="KW-1185">Reference proteome</keyword>
<dbReference type="Proteomes" id="UP000297737">
    <property type="component" value="Unassembled WGS sequence"/>
</dbReference>
<evidence type="ECO:0000256" key="3">
    <source>
        <dbReference type="ARBA" id="ARBA00022989"/>
    </source>
</evidence>
<dbReference type="InterPro" id="IPR004837">
    <property type="entry name" value="NaCa_Exmemb"/>
</dbReference>
<comment type="caution">
    <text evidence="7">The sequence shown here is derived from an EMBL/GenBank/DDBJ whole genome shotgun (WGS) entry which is preliminary data.</text>
</comment>
<comment type="subcellular location">
    <subcellularLocation>
        <location evidence="1">Membrane</location>
        <topology evidence="1">Multi-pass membrane protein</topology>
    </subcellularLocation>
</comment>
<feature type="domain" description="Sodium/calcium exchanger membrane region" evidence="6">
    <location>
        <begin position="36"/>
        <end position="189"/>
    </location>
</feature>
<accession>A0A4Y9EP80</accession>
<dbReference type="InterPro" id="IPR052946">
    <property type="entry name" value="Alkaline_pH_Ca-Antiporter"/>
</dbReference>
<feature type="transmembrane region" description="Helical" evidence="5">
    <location>
        <begin position="249"/>
        <end position="271"/>
    </location>
</feature>
<evidence type="ECO:0000256" key="2">
    <source>
        <dbReference type="ARBA" id="ARBA00022692"/>
    </source>
</evidence>
<protein>
    <submittedName>
        <fullName evidence="7">Ionic transporter y4hA</fullName>
    </submittedName>
</protein>
<feature type="transmembrane region" description="Helical" evidence="5">
    <location>
        <begin position="103"/>
        <end position="124"/>
    </location>
</feature>
<name>A0A4Y9EP80_9SPHN</name>
<feature type="transmembrane region" description="Helical" evidence="5">
    <location>
        <begin position="12"/>
        <end position="30"/>
    </location>
</feature>
<feature type="transmembrane region" description="Helical" evidence="5">
    <location>
        <begin position="36"/>
        <end position="56"/>
    </location>
</feature>
<feature type="transmembrane region" description="Helical" evidence="5">
    <location>
        <begin position="68"/>
        <end position="91"/>
    </location>
</feature>
<gene>
    <name evidence="7" type="ORF">EUV02_10970</name>
</gene>
<dbReference type="OrthoDB" id="9787814at2"/>
<dbReference type="GO" id="GO:0005886">
    <property type="term" value="C:plasma membrane"/>
    <property type="evidence" value="ECO:0007669"/>
    <property type="project" value="TreeGrafter"/>
</dbReference>
<feature type="transmembrane region" description="Helical" evidence="5">
    <location>
        <begin position="218"/>
        <end position="237"/>
    </location>
</feature>
<evidence type="ECO:0000313" key="8">
    <source>
        <dbReference type="Proteomes" id="UP000297737"/>
    </source>
</evidence>
<feature type="transmembrane region" description="Helical" evidence="5">
    <location>
        <begin position="136"/>
        <end position="156"/>
    </location>
</feature>
<feature type="transmembrane region" description="Helical" evidence="5">
    <location>
        <begin position="283"/>
        <end position="309"/>
    </location>
</feature>
<keyword evidence="2 5" id="KW-0812">Transmembrane</keyword>
<feature type="transmembrane region" description="Helical" evidence="5">
    <location>
        <begin position="168"/>
        <end position="187"/>
    </location>
</feature>
<reference evidence="7 8" key="1">
    <citation type="submission" date="2019-02" db="EMBL/GenBank/DDBJ databases">
        <title>Polymorphobacter sp. isolated from the lake at the Tibet of China.</title>
        <authorList>
            <person name="Li A."/>
        </authorList>
    </citation>
    <scope>NUCLEOTIDE SEQUENCE [LARGE SCALE GENOMIC DNA]</scope>
    <source>
        <strain evidence="7 8">DJ1R-1</strain>
    </source>
</reference>
<evidence type="ECO:0000313" key="7">
    <source>
        <dbReference type="EMBL" id="TFU03663.1"/>
    </source>
</evidence>
<feature type="transmembrane region" description="Helical" evidence="5">
    <location>
        <begin position="321"/>
        <end position="338"/>
    </location>
</feature>
<organism evidence="7 8">
    <name type="scientific">Glacieibacterium arshaanense</name>
    <dbReference type="NCBI Taxonomy" id="2511025"/>
    <lineage>
        <taxon>Bacteria</taxon>
        <taxon>Pseudomonadati</taxon>
        <taxon>Pseudomonadota</taxon>
        <taxon>Alphaproteobacteria</taxon>
        <taxon>Sphingomonadales</taxon>
        <taxon>Sphingosinicellaceae</taxon>
        <taxon>Glacieibacterium</taxon>
    </lineage>
</organism>
<dbReference type="PANTHER" id="PTHR37958">
    <property type="entry name" value="SODIUM-POTASSIUM/PROTON ANTIPORTER CHAA"/>
    <property type="match status" value="1"/>
</dbReference>
<evidence type="ECO:0000259" key="6">
    <source>
        <dbReference type="Pfam" id="PF01699"/>
    </source>
</evidence>
<sequence>MTEATHAALPRWSWIAPLLGVAGAAAALGLGIHGGLLAVVILAVLIGAVLACVHHAETIAHRIGEPYGALVLAIAVTIVEVSLIVTLMLAGGHDAETLARDSVFAAFMIATTGITGACLLVSGIRFGEANFQARGASATLSVLATLAVLTLVLPNYTVISVGPSFSPAQLTFVAVVSLLLYMTFLFVQTVRHRGDFLGVDIESGHVAAPPTNREALQAAGLLLVGLVAVVTLAKSLAPTLDRLVGDFGAPPAAAGVVIAALVMLPEGLSALRATRANRLQIALNLALGSALATISLTIPGVALASFLLHEPLVLGIGPEEIVLLMLTLLISAITLVTGRATILQGAVHLTIFAVFLLLAVIP</sequence>
<evidence type="ECO:0000256" key="4">
    <source>
        <dbReference type="ARBA" id="ARBA00023136"/>
    </source>
</evidence>
<dbReference type="PANTHER" id="PTHR37958:SF1">
    <property type="entry name" value="SODIUM-POTASSIUM_PROTON ANTIPORTER CHAA"/>
    <property type="match status" value="1"/>
</dbReference>
<feature type="domain" description="Sodium/calcium exchanger membrane region" evidence="6">
    <location>
        <begin position="219"/>
        <end position="359"/>
    </location>
</feature>
<dbReference type="GO" id="GO:0015386">
    <property type="term" value="F:potassium:proton antiporter activity"/>
    <property type="evidence" value="ECO:0007669"/>
    <property type="project" value="TreeGrafter"/>
</dbReference>
<dbReference type="GO" id="GO:0015385">
    <property type="term" value="F:sodium:proton antiporter activity"/>
    <property type="evidence" value="ECO:0007669"/>
    <property type="project" value="TreeGrafter"/>
</dbReference>
<keyword evidence="3 5" id="KW-1133">Transmembrane helix</keyword>
<keyword evidence="4 5" id="KW-0472">Membrane</keyword>
<evidence type="ECO:0000256" key="5">
    <source>
        <dbReference type="SAM" id="Phobius"/>
    </source>
</evidence>
<proteinExistence type="predicted"/>
<dbReference type="AlphaFoldDB" id="A0A4Y9EP80"/>
<dbReference type="RefSeq" id="WP_135246256.1">
    <property type="nucleotide sequence ID" value="NZ_SIHO01000002.1"/>
</dbReference>
<dbReference type="EMBL" id="SIHO01000002">
    <property type="protein sequence ID" value="TFU03663.1"/>
    <property type="molecule type" value="Genomic_DNA"/>
</dbReference>
<evidence type="ECO:0000256" key="1">
    <source>
        <dbReference type="ARBA" id="ARBA00004141"/>
    </source>
</evidence>
<dbReference type="Pfam" id="PF01699">
    <property type="entry name" value="Na_Ca_ex"/>
    <property type="match status" value="2"/>
</dbReference>